<feature type="compositionally biased region" description="Basic and acidic residues" evidence="1">
    <location>
        <begin position="240"/>
        <end position="252"/>
    </location>
</feature>
<feature type="compositionally biased region" description="Basic and acidic residues" evidence="1">
    <location>
        <begin position="298"/>
        <end position="307"/>
    </location>
</feature>
<evidence type="ECO:0000256" key="1">
    <source>
        <dbReference type="SAM" id="MobiDB-lite"/>
    </source>
</evidence>
<dbReference type="Proteomes" id="UP000193144">
    <property type="component" value="Unassembled WGS sequence"/>
</dbReference>
<feature type="region of interest" description="Disordered" evidence="1">
    <location>
        <begin position="1"/>
        <end position="36"/>
    </location>
</feature>
<feature type="region of interest" description="Disordered" evidence="1">
    <location>
        <begin position="356"/>
        <end position="380"/>
    </location>
</feature>
<feature type="region of interest" description="Disordered" evidence="1">
    <location>
        <begin position="298"/>
        <end position="337"/>
    </location>
</feature>
<name>A0A1Y1Z2F9_9PLEO</name>
<reference evidence="2 3" key="1">
    <citation type="submission" date="2016-07" db="EMBL/GenBank/DDBJ databases">
        <title>Pervasive Adenine N6-methylation of Active Genes in Fungi.</title>
        <authorList>
            <consortium name="DOE Joint Genome Institute"/>
            <person name="Mondo S.J."/>
            <person name="Dannebaum R.O."/>
            <person name="Kuo R.C."/>
            <person name="Labutti K."/>
            <person name="Haridas S."/>
            <person name="Kuo A."/>
            <person name="Salamov A."/>
            <person name="Ahrendt S.R."/>
            <person name="Lipzen A."/>
            <person name="Sullivan W."/>
            <person name="Andreopoulos W.B."/>
            <person name="Clum A."/>
            <person name="Lindquist E."/>
            <person name="Daum C."/>
            <person name="Ramamoorthy G.K."/>
            <person name="Gryganskyi A."/>
            <person name="Culley D."/>
            <person name="Magnuson J.K."/>
            <person name="James T.Y."/>
            <person name="O'Malley M.A."/>
            <person name="Stajich J.E."/>
            <person name="Spatafora J.W."/>
            <person name="Visel A."/>
            <person name="Grigoriev I.V."/>
        </authorList>
    </citation>
    <scope>NUCLEOTIDE SEQUENCE [LARGE SCALE GENOMIC DNA]</scope>
    <source>
        <strain evidence="2 3">CBS 115471</strain>
    </source>
</reference>
<feature type="region of interest" description="Disordered" evidence="1">
    <location>
        <begin position="151"/>
        <end position="270"/>
    </location>
</feature>
<protein>
    <submittedName>
        <fullName evidence="2">Uncharacterized protein</fullName>
    </submittedName>
</protein>
<sequence length="380" mass="42782">MSKRSPQPSSYIDDFGNLQTRMPGPPPPPPRSHASTRVTDWLSAVPIASRAHKMPTIYPTHNAAEPSTGVKSSVAGLSSRVDDFQTQSQRKGMWRLHSQKVLEHQEHVYCSTGTKAKDEDERKRQELLKEIREFMRERDQEWDRRLRAVEKMMGWSEERSARERSKERREREGVFMRRAESWRRSGDRREREKREGKKDSGEKRSDGKEKDKNAGGEKRGGDKEKKKVTGGGKKNPALDAKNRKPAASDKKKPTTGQKEPAVTENIKPDANKLMTAVAEMNAATDMMDAAAKKMEDAFETENKKSVPDHIISAKSRKPSKPKEDTFMSGGLGKGSIKNNSNAMAVHFGIKDTKLSVKNKTSNYRPPTVEDGAATPPKKMK</sequence>
<dbReference type="AlphaFoldDB" id="A0A1Y1Z2F9"/>
<feature type="compositionally biased region" description="Polar residues" evidence="1">
    <location>
        <begin position="1"/>
        <end position="10"/>
    </location>
</feature>
<gene>
    <name evidence="2" type="ORF">BCR34DRAFT_57079</name>
</gene>
<feature type="compositionally biased region" description="Basic and acidic residues" evidence="1">
    <location>
        <begin position="151"/>
        <end position="227"/>
    </location>
</feature>
<organism evidence="2 3">
    <name type="scientific">Clohesyomyces aquaticus</name>
    <dbReference type="NCBI Taxonomy" id="1231657"/>
    <lineage>
        <taxon>Eukaryota</taxon>
        <taxon>Fungi</taxon>
        <taxon>Dikarya</taxon>
        <taxon>Ascomycota</taxon>
        <taxon>Pezizomycotina</taxon>
        <taxon>Dothideomycetes</taxon>
        <taxon>Pleosporomycetidae</taxon>
        <taxon>Pleosporales</taxon>
        <taxon>Lindgomycetaceae</taxon>
        <taxon>Clohesyomyces</taxon>
    </lineage>
</organism>
<accession>A0A1Y1Z2F9</accession>
<proteinExistence type="predicted"/>
<comment type="caution">
    <text evidence="2">The sequence shown here is derived from an EMBL/GenBank/DDBJ whole genome shotgun (WGS) entry which is preliminary data.</text>
</comment>
<evidence type="ECO:0000313" key="2">
    <source>
        <dbReference type="EMBL" id="ORY04376.1"/>
    </source>
</evidence>
<dbReference type="EMBL" id="MCFA01000136">
    <property type="protein sequence ID" value="ORY04376.1"/>
    <property type="molecule type" value="Genomic_DNA"/>
</dbReference>
<evidence type="ECO:0000313" key="3">
    <source>
        <dbReference type="Proteomes" id="UP000193144"/>
    </source>
</evidence>
<keyword evidence="3" id="KW-1185">Reference proteome</keyword>